<evidence type="ECO:0000256" key="11">
    <source>
        <dbReference type="ARBA" id="ARBA00023306"/>
    </source>
</evidence>
<dbReference type="STRING" id="70448.A0A090M4X5"/>
<dbReference type="PROSITE" id="PS50096">
    <property type="entry name" value="IQ"/>
    <property type="match status" value="10"/>
</dbReference>
<evidence type="ECO:0000256" key="8">
    <source>
        <dbReference type="ARBA" id="ARBA00022860"/>
    </source>
</evidence>
<reference evidence="15" key="1">
    <citation type="journal article" date="2006" name="Proc. Natl. Acad. Sci. U.S.A.">
        <title>Genome analysis of the smallest free-living eukaryote Ostreococcus tauri unveils many unique features.</title>
        <authorList>
            <person name="Derelle E."/>
            <person name="Ferraz C."/>
            <person name="Rombauts S."/>
            <person name="Rouze P."/>
            <person name="Worden A.Z."/>
            <person name="Robbens S."/>
            <person name="Partensky F."/>
            <person name="Degroeve S."/>
            <person name="Echeynie S."/>
            <person name="Cooke R."/>
            <person name="Saeys Y."/>
            <person name="Wuyts J."/>
            <person name="Jabbari K."/>
            <person name="Bowler C."/>
            <person name="Panaud O."/>
            <person name="Piegu B."/>
            <person name="Ball S.G."/>
            <person name="Ral J.-P."/>
            <person name="Bouget F.-Y."/>
            <person name="Piganeau G."/>
            <person name="De Baets B."/>
            <person name="Picard A."/>
            <person name="Delseny M."/>
            <person name="Demaille J."/>
            <person name="Van de Peer Y."/>
            <person name="Moreau H."/>
        </authorList>
    </citation>
    <scope>NUCLEOTIDE SEQUENCE [LARGE SCALE GENOMIC DNA]</scope>
    <source>
        <strain evidence="15">OTTH 0595 / CCAP 157/2 / RCC745</strain>
    </source>
</reference>
<keyword evidence="11" id="KW-0131">Cell cycle</keyword>
<dbReference type="SMART" id="SM00033">
    <property type="entry name" value="CH"/>
    <property type="match status" value="2"/>
</dbReference>
<dbReference type="GO" id="GO:0051295">
    <property type="term" value="P:establishment of meiotic spindle localization"/>
    <property type="evidence" value="ECO:0007669"/>
    <property type="project" value="TreeGrafter"/>
</dbReference>
<keyword evidence="3" id="KW-0963">Cytoplasm</keyword>
<dbReference type="GO" id="GO:0007051">
    <property type="term" value="P:spindle organization"/>
    <property type="evidence" value="ECO:0007669"/>
    <property type="project" value="TreeGrafter"/>
</dbReference>
<keyword evidence="4" id="KW-0597">Phosphoprotein</keyword>
<dbReference type="OrthoDB" id="2148418at2759"/>
<dbReference type="GO" id="GO:0051301">
    <property type="term" value="P:cell division"/>
    <property type="evidence" value="ECO:0007669"/>
    <property type="project" value="UniProtKB-KW"/>
</dbReference>
<dbReference type="Gene3D" id="2.60.40.10">
    <property type="entry name" value="Immunoglobulins"/>
    <property type="match status" value="1"/>
</dbReference>
<evidence type="ECO:0000259" key="13">
    <source>
        <dbReference type="PROSITE" id="PS50021"/>
    </source>
</evidence>
<feature type="domain" description="Calponin-homology (CH)" evidence="13">
    <location>
        <begin position="687"/>
        <end position="812"/>
    </location>
</feature>
<gene>
    <name evidence="14" type="ORF">OT_ostta04g04680</name>
</gene>
<dbReference type="Pfam" id="PF15780">
    <property type="entry name" value="ASH"/>
    <property type="match status" value="1"/>
</dbReference>
<feature type="region of interest" description="Disordered" evidence="12">
    <location>
        <begin position="193"/>
        <end position="212"/>
    </location>
</feature>
<dbReference type="GO" id="GO:0005516">
    <property type="term" value="F:calmodulin binding"/>
    <property type="evidence" value="ECO:0007669"/>
    <property type="project" value="UniProtKB-KW"/>
</dbReference>
<name>A0A090M4X5_OSTTA</name>
<evidence type="ECO:0000256" key="1">
    <source>
        <dbReference type="ARBA" id="ARBA00004123"/>
    </source>
</evidence>
<dbReference type="KEGG" id="ota:OT_ostta04g04680"/>
<dbReference type="GO" id="GO:0000278">
    <property type="term" value="P:mitotic cell cycle"/>
    <property type="evidence" value="ECO:0007669"/>
    <property type="project" value="TreeGrafter"/>
</dbReference>
<dbReference type="Proteomes" id="UP000009170">
    <property type="component" value="Unassembled WGS sequence"/>
</dbReference>
<dbReference type="GO" id="GO:0000922">
    <property type="term" value="C:spindle pole"/>
    <property type="evidence" value="ECO:0007669"/>
    <property type="project" value="TreeGrafter"/>
</dbReference>
<evidence type="ECO:0000256" key="7">
    <source>
        <dbReference type="ARBA" id="ARBA00022776"/>
    </source>
</evidence>
<keyword evidence="15" id="KW-1185">Reference proteome</keyword>
<evidence type="ECO:0000313" key="15">
    <source>
        <dbReference type="Proteomes" id="UP000009170"/>
    </source>
</evidence>
<dbReference type="SMART" id="SM00015">
    <property type="entry name" value="IQ"/>
    <property type="match status" value="12"/>
</dbReference>
<dbReference type="PROSITE" id="PS50021">
    <property type="entry name" value="CH"/>
    <property type="match status" value="2"/>
</dbReference>
<dbReference type="InterPro" id="IPR001715">
    <property type="entry name" value="CH_dom"/>
</dbReference>
<dbReference type="PANTHER" id="PTHR22706:SF1">
    <property type="entry name" value="ASSEMBLY FACTOR FOR SPINDLE MICROTUBULES"/>
    <property type="match status" value="1"/>
</dbReference>
<evidence type="ECO:0000256" key="4">
    <source>
        <dbReference type="ARBA" id="ARBA00022553"/>
    </source>
</evidence>
<dbReference type="SUPFAM" id="SSF52540">
    <property type="entry name" value="P-loop containing nucleoside triphosphate hydrolases"/>
    <property type="match status" value="1"/>
</dbReference>
<evidence type="ECO:0000256" key="9">
    <source>
        <dbReference type="ARBA" id="ARBA00023054"/>
    </source>
</evidence>
<reference evidence="14 15" key="2">
    <citation type="journal article" date="2014" name="BMC Genomics">
        <title>An improved genome of the model marine alga Ostreococcus tauri unfolds by assessing Illumina de novo assemblies.</title>
        <authorList>
            <person name="Blanc-Mathieu R."/>
            <person name="Verhelst B."/>
            <person name="Derelle E."/>
            <person name="Rombauts S."/>
            <person name="Bouget F.Y."/>
            <person name="Carre I."/>
            <person name="Chateau A."/>
            <person name="Eyre-Walker A."/>
            <person name="Grimsley N."/>
            <person name="Moreau H."/>
            <person name="Piegu B."/>
            <person name="Rivals E."/>
            <person name="Schackwitz W."/>
            <person name="Van de Peer Y."/>
            <person name="Piganeau G."/>
        </authorList>
    </citation>
    <scope>NUCLEOTIDE SEQUENCE [LARGE SCALE GENOMIC DNA]</scope>
    <source>
        <strain evidence="15">OTTH 0595 / CCAP 157/2 / RCC745</strain>
    </source>
</reference>
<keyword evidence="8" id="KW-0112">Calmodulin-binding</keyword>
<keyword evidence="7" id="KW-0498">Mitosis</keyword>
<dbReference type="RefSeq" id="XP_022838851.1">
    <property type="nucleotide sequence ID" value="XM_022984599.1"/>
</dbReference>
<dbReference type="CDD" id="cd23767">
    <property type="entry name" value="IQCD"/>
    <property type="match status" value="2"/>
</dbReference>
<evidence type="ECO:0000256" key="3">
    <source>
        <dbReference type="ARBA" id="ARBA00022490"/>
    </source>
</evidence>
<dbReference type="InterPro" id="IPR013783">
    <property type="entry name" value="Ig-like_fold"/>
</dbReference>
<evidence type="ECO:0000256" key="6">
    <source>
        <dbReference type="ARBA" id="ARBA00022737"/>
    </source>
</evidence>
<dbReference type="PANTHER" id="PTHR22706">
    <property type="entry name" value="ASSEMBLY FACTOR FOR SPINDLE MICROTUBULES"/>
    <property type="match status" value="1"/>
</dbReference>
<evidence type="ECO:0000256" key="2">
    <source>
        <dbReference type="ARBA" id="ARBA00004496"/>
    </source>
</evidence>
<comment type="subcellular location">
    <subcellularLocation>
        <location evidence="2">Cytoplasm</location>
    </subcellularLocation>
    <subcellularLocation>
        <location evidence="1">Nucleus</location>
    </subcellularLocation>
</comment>
<evidence type="ECO:0000256" key="10">
    <source>
        <dbReference type="ARBA" id="ARBA00023242"/>
    </source>
</evidence>
<dbReference type="EMBL" id="CAID01000004">
    <property type="protein sequence ID" value="CEF97727.1"/>
    <property type="molecule type" value="Genomic_DNA"/>
</dbReference>
<keyword evidence="9" id="KW-0175">Coiled coil</keyword>
<dbReference type="CDD" id="cd21223">
    <property type="entry name" value="CH_ASPM_rpt1"/>
    <property type="match status" value="1"/>
</dbReference>
<organism evidence="14 15">
    <name type="scientific">Ostreococcus tauri</name>
    <name type="common">Marine green alga</name>
    <dbReference type="NCBI Taxonomy" id="70448"/>
    <lineage>
        <taxon>Eukaryota</taxon>
        <taxon>Viridiplantae</taxon>
        <taxon>Chlorophyta</taxon>
        <taxon>Mamiellophyceae</taxon>
        <taxon>Mamiellales</taxon>
        <taxon>Bathycoccaceae</taxon>
        <taxon>Ostreococcus</taxon>
    </lineage>
</organism>
<dbReference type="InterPro" id="IPR027417">
    <property type="entry name" value="P-loop_NTPase"/>
</dbReference>
<dbReference type="Pfam" id="PF00307">
    <property type="entry name" value="CH"/>
    <property type="match status" value="2"/>
</dbReference>
<accession>A0A090M4X5</accession>
<dbReference type="InterPro" id="IPR031549">
    <property type="entry name" value="ASH"/>
</dbReference>
<dbReference type="GO" id="GO:0005634">
    <property type="term" value="C:nucleus"/>
    <property type="evidence" value="ECO:0007669"/>
    <property type="project" value="UniProtKB-SubCell"/>
</dbReference>
<evidence type="ECO:0000256" key="12">
    <source>
        <dbReference type="SAM" id="MobiDB-lite"/>
    </source>
</evidence>
<sequence length="1483" mass="166962">MERGRHVNAGASIDFPSSSMIAARGDDDELWTALAVPTTSESDVCVDAFVESETGGVSATKVRRARGERRSARLSEPHVAPVVRFGAVDVGSSGVAELDIVNDTAMAATVVVTDVEALTRDGFEVDAERVDVQPGTTERVVLTWTPKRAMSATYCGSVMCAVTFESPMPVPEAEIRVRLRGVASGEVLRALTNGAAKENQNGGATKRPRDSRLATRRSLLASPQKKVVSEDKAAMDAALRAKQRRMEEDSANLAPAPVARVLQLQRAGEDKGAKQTTEGVSDDFQAGVWLRQQELAFITWLNHTIVIDDVGTMGEDSPSANRGECASAREVRQTVRNKLTSLYSYDDELGRVLKKTFRHVDNARFRLNRGQTFLDNVALKADFTRALSCFSPFWLQLGVDVVIGGGITWKSRGDLREVQEECIAALCRDRDLEVEFGTGATPGAPPFAHGYEEALCRNILKRVLLLIFMLDRAATSGLPPNTPLLMRPHAALKQSEDVLQAALQGSMYGEGDLIRNLRQCSYRLNYKQNPIREYDFRCANLAVDLRDGVRLCRLMEVLNADILFMSFDDKNKEWKRGLLNEVHFPCASRAQKVQNVEVALRAIKDQQVGLPGTWSHIKAEDIVDGHLEHTMGLLWALMMHYAAPGLLLPKALDAEITRLGGKVPDVKRIERLSAARRGDSVIEAPQCAMEARLYAWARAACATQKVELSNLGSGFADGRALCALVRAYAPSMIPKRRISNVPLKLGNPNAEVAKNARLIAKDNFAVVCKAIQALGGVPNPTFDIRFSSEEDEGSPDPRAVSGYLLFFSARLLLLRQQEVACVRIQRWWRWNRPHRPTFSQIVRKWTAAATIIISHVRRVQGARAVEARRKAIVTVQSLRRACVVRKAYIKRRNATVKIQAFIRMCRVRQEYLDTKWATEKAQKMRKGCVQRRQFLKEKRAAGIIQGWYKMICARQTLLNKICAATIIQARWRGFTKRTEARRLGEAREQLRHNAAVKLQAAIRKCLVRKQFVRLRWAVVLTQARTRGKSARKTFVKAKKAVVKIQQNVRRFLTFNAYNQRSRMIKEEKRKAAATTIQRHWRGYITRHRIDKERYKIWFVTLMQASVRGWQTRRRVAQTRKEQAVKLRIQKMRLAKKTSVEVAIQQPRVATRRSEQLRAAMRYNAAETIQRYARGTRIRSILGRQNAAATTIQAAWRCYAARADFVIMKVAASKIQEAFRSLILDRKRRDKIERSVVILQAYVRGYLTRKRAVHKLEWHRKRITIASRVEPDDPVYNRAKKSVAMIMAPHSGKECIRGCKFFIQHWNNRTCRNALASSDALHVLMRNIHALKHSGSADASLTAAYAEHVPLLNAAYELFQLVAGEKRYSHAVRKYPEILFLDHVRLFQDDPKMLASAIGVMDALFDNVGSKISVASENDSRLDRAEEILAANRATLRTTVSFYAKSGLTQNEAKAREALVLIDRCLSSLNRLRRHARAKLNIAA</sequence>
<dbReference type="GeneID" id="9834124"/>
<comment type="caution">
    <text evidence="14">The sequence shown here is derived from an EMBL/GenBank/DDBJ whole genome shotgun (WGS) entry which is preliminary data.</text>
</comment>
<evidence type="ECO:0000313" key="14">
    <source>
        <dbReference type="EMBL" id="CEF97727.1"/>
    </source>
</evidence>
<keyword evidence="6" id="KW-0677">Repeat</keyword>
<dbReference type="Gene3D" id="1.10.418.10">
    <property type="entry name" value="Calponin-like domain"/>
    <property type="match status" value="2"/>
</dbReference>
<keyword evidence="10" id="KW-0539">Nucleus</keyword>
<dbReference type="InterPro" id="IPR051185">
    <property type="entry name" value="ASPM"/>
</dbReference>
<evidence type="ECO:0000256" key="5">
    <source>
        <dbReference type="ARBA" id="ARBA00022618"/>
    </source>
</evidence>
<dbReference type="InParanoid" id="A0A090M4X5"/>
<dbReference type="InterPro" id="IPR000048">
    <property type="entry name" value="IQ_motif_EF-hand-BS"/>
</dbReference>
<keyword evidence="5" id="KW-0132">Cell division</keyword>
<dbReference type="SUPFAM" id="SSF47576">
    <property type="entry name" value="Calponin-homology domain, CH-domain"/>
    <property type="match status" value="1"/>
</dbReference>
<proteinExistence type="predicted"/>
<feature type="domain" description="Calponin-homology (CH)" evidence="13">
    <location>
        <begin position="507"/>
        <end position="642"/>
    </location>
</feature>
<protein>
    <submittedName>
        <fullName evidence="14">IQ motif, EF-hand binding site</fullName>
    </submittedName>
</protein>
<dbReference type="Pfam" id="PF00612">
    <property type="entry name" value="IQ"/>
    <property type="match status" value="6"/>
</dbReference>
<dbReference type="InterPro" id="IPR036872">
    <property type="entry name" value="CH_dom_sf"/>
</dbReference>
<dbReference type="GO" id="GO:0005737">
    <property type="term" value="C:cytoplasm"/>
    <property type="evidence" value="ECO:0007669"/>
    <property type="project" value="UniProtKB-SubCell"/>
</dbReference>
<dbReference type="Gene3D" id="1.20.5.190">
    <property type="match status" value="6"/>
</dbReference>